<accession>A0A061J9Y5</accession>
<dbReference type="EMBL" id="AUPL01000529">
    <property type="protein sequence ID" value="ESL11714.1"/>
    <property type="molecule type" value="Genomic_DNA"/>
</dbReference>
<evidence type="ECO:0000313" key="2">
    <source>
        <dbReference type="EMBL" id="ESL11714.1"/>
    </source>
</evidence>
<dbReference type="AlphaFoldDB" id="A0A061J9Y5"/>
<comment type="caution">
    <text evidence="2">The sequence shown here is derived from an EMBL/GenBank/DDBJ whole genome shotgun (WGS) entry which is preliminary data.</text>
</comment>
<gene>
    <name evidence="2" type="ORF">TRSC58_00529</name>
</gene>
<dbReference type="VEuPathDB" id="TriTrypDB:TRSC58_00529"/>
<feature type="compositionally biased region" description="Basic and acidic residues" evidence="1">
    <location>
        <begin position="275"/>
        <end position="284"/>
    </location>
</feature>
<feature type="region of interest" description="Disordered" evidence="1">
    <location>
        <begin position="176"/>
        <end position="196"/>
    </location>
</feature>
<evidence type="ECO:0000256" key="1">
    <source>
        <dbReference type="SAM" id="MobiDB-lite"/>
    </source>
</evidence>
<evidence type="ECO:0000313" key="3">
    <source>
        <dbReference type="Proteomes" id="UP000031737"/>
    </source>
</evidence>
<proteinExistence type="predicted"/>
<feature type="region of interest" description="Disordered" evidence="1">
    <location>
        <begin position="262"/>
        <end position="284"/>
    </location>
</feature>
<name>A0A061J9Y5_TRYRA</name>
<organism evidence="2 3">
    <name type="scientific">Trypanosoma rangeli SC58</name>
    <dbReference type="NCBI Taxonomy" id="429131"/>
    <lineage>
        <taxon>Eukaryota</taxon>
        <taxon>Discoba</taxon>
        <taxon>Euglenozoa</taxon>
        <taxon>Kinetoplastea</taxon>
        <taxon>Metakinetoplastina</taxon>
        <taxon>Trypanosomatida</taxon>
        <taxon>Trypanosomatidae</taxon>
        <taxon>Trypanosoma</taxon>
        <taxon>Herpetosoma</taxon>
    </lineage>
</organism>
<protein>
    <submittedName>
        <fullName evidence="2">Uncharacterized protein</fullName>
    </submittedName>
</protein>
<keyword evidence="3" id="KW-1185">Reference proteome</keyword>
<reference evidence="2 3" key="1">
    <citation type="submission" date="2013-07" db="EMBL/GenBank/DDBJ databases">
        <authorList>
            <person name="Stoco P.H."/>
            <person name="Wagner G."/>
            <person name="Gerber A."/>
            <person name="Zaha A."/>
            <person name="Thompson C."/>
            <person name="Bartholomeu D.C."/>
            <person name="Luckemeyer D.D."/>
            <person name="Bahia D."/>
            <person name="Loreto E."/>
            <person name="Prestes E.B."/>
            <person name="Lima F.M."/>
            <person name="Rodrigues-Luiz G."/>
            <person name="Vallejo G.A."/>
            <person name="Filho J.F."/>
            <person name="Monteiro K.M."/>
            <person name="Tyler K.M."/>
            <person name="de Almeida L.G."/>
            <person name="Ortiz M.F."/>
            <person name="Siervo M.A."/>
            <person name="de Moraes M.H."/>
            <person name="Cunha O.L."/>
            <person name="Mendonca-Neto R."/>
            <person name="Silva R."/>
            <person name="Teixeira S.M."/>
            <person name="Murta S.M."/>
            <person name="Sincero T.C."/>
            <person name="Mendes T.A."/>
            <person name="Urmenyi T.P."/>
            <person name="Silva V.G."/>
            <person name="da Rocha W.D."/>
            <person name="Andersson B."/>
            <person name="Romanha A.J."/>
            <person name="Steindel M."/>
            <person name="de Vasconcelos A.T."/>
            <person name="Grisard E.C."/>
        </authorList>
    </citation>
    <scope>NUCLEOTIDE SEQUENCE [LARGE SCALE GENOMIC DNA]</scope>
    <source>
        <strain evidence="2 3">SC58</strain>
    </source>
</reference>
<dbReference type="Proteomes" id="UP000031737">
    <property type="component" value="Unassembled WGS sequence"/>
</dbReference>
<feature type="region of interest" description="Disordered" evidence="1">
    <location>
        <begin position="222"/>
        <end position="247"/>
    </location>
</feature>
<dbReference type="OrthoDB" id="250876at2759"/>
<sequence>MLRTALMLSRVTGARRRASHVMSSRGARGVGKLEELNKRLREDEAERVFMAKIREDRRRREKVIAKALRRALAKRAKEELRFLRQYEANKVKAAEELRKMKKKLEAPPAVAAPEAPKSLRMPQKKAAILPKEKKRRREAEREAERNFFEMIEKLRRRRESEMLAEKEFRERLEAHVSTVEEEARDLDGSGFSGAATVNEEPADSLTAQDSLGADQLAAATEVVEQPVPKSQEETVEESGLRAAPEEPSFVVSDKAVQKVQGGRVAKAKTRTLQPKQEHVKPHDKRIAKTPVKEHVPAANQMMEHEPIARQMVADNFADYYSRTVDQVQPPAFQRPPHAVSLTGFNEPPLISSVRNTLDFGQRRVQPLPLLEAPVIPLRPRAFDAFPPIVRMTPGMPISFPHNIPFVRSAKERLPAGSGLHRL</sequence>